<dbReference type="EMBL" id="CP001899">
    <property type="protein sequence ID" value="ADC66221.1"/>
    <property type="molecule type" value="Genomic_DNA"/>
</dbReference>
<keyword evidence="3" id="KW-1185">Reference proteome</keyword>
<dbReference type="OrthoDB" id="23670at2157"/>
<feature type="domain" description="Cupin type-2" evidence="1">
    <location>
        <begin position="30"/>
        <end position="83"/>
    </location>
</feature>
<dbReference type="InterPro" id="IPR011051">
    <property type="entry name" value="RmlC_Cupin_sf"/>
</dbReference>
<sequence length="106" mass="12330">MKLEAKEWIERGNYRVSKLYEFSKDCFIQLVEIKGKVGDHYHKVQTEVFVIVEGEGKMKIDGEEYEVSCGSVLLCKPGAIHSAEGNMKVLVFKYNYKENDTFWLEK</sequence>
<dbReference type="GeneID" id="8779625"/>
<evidence type="ECO:0000313" key="3">
    <source>
        <dbReference type="Proteomes" id="UP000002613"/>
    </source>
</evidence>
<evidence type="ECO:0000259" key="1">
    <source>
        <dbReference type="Pfam" id="PF07883"/>
    </source>
</evidence>
<accession>D3S0F8</accession>
<dbReference type="Gene3D" id="2.60.120.10">
    <property type="entry name" value="Jelly Rolls"/>
    <property type="match status" value="1"/>
</dbReference>
<evidence type="ECO:0000313" key="2">
    <source>
        <dbReference type="EMBL" id="ADC66221.1"/>
    </source>
</evidence>
<reference evidence="3" key="1">
    <citation type="submission" date="2010-02" db="EMBL/GenBank/DDBJ databases">
        <title>Complete sequence of Ferroglobus placidus DSM 10642.</title>
        <authorList>
            <consortium name="US DOE Joint Genome Institute"/>
            <person name="Lucas S."/>
            <person name="Copeland A."/>
            <person name="Lapidus A."/>
            <person name="Cheng J.-F."/>
            <person name="Bruce D."/>
            <person name="Goodwin L."/>
            <person name="Pitluck S."/>
            <person name="Saunders E."/>
            <person name="Brettin T."/>
            <person name="Detter J.C."/>
            <person name="Han C."/>
            <person name="Tapia R."/>
            <person name="Larimer F."/>
            <person name="Land M."/>
            <person name="Hauser L."/>
            <person name="Kyrpides N."/>
            <person name="Ivanova N."/>
            <person name="Holmes D."/>
            <person name="Lovley D."/>
            <person name="Kyrpides N."/>
            <person name="Anderson I.J."/>
            <person name="Woyke T."/>
        </authorList>
    </citation>
    <scope>NUCLEOTIDE SEQUENCE [LARGE SCALE GENOMIC DNA]</scope>
    <source>
        <strain evidence="3">DSM 10642 / AEDII12DO</strain>
    </source>
</reference>
<reference evidence="2 3" key="2">
    <citation type="journal article" date="2011" name="Stand. Genomic Sci.">
        <title>Complete genome sequence of Ferroglobus placidus AEDII12DO.</title>
        <authorList>
            <person name="Anderson I."/>
            <person name="Risso C."/>
            <person name="Holmes D."/>
            <person name="Lucas S."/>
            <person name="Copeland A."/>
            <person name="Lapidus A."/>
            <person name="Cheng J.F."/>
            <person name="Bruce D."/>
            <person name="Goodwin L."/>
            <person name="Pitluck S."/>
            <person name="Saunders E."/>
            <person name="Brettin T."/>
            <person name="Detter J.C."/>
            <person name="Han C."/>
            <person name="Tapia R."/>
            <person name="Larimer F."/>
            <person name="Land M."/>
            <person name="Hauser L."/>
            <person name="Woyke T."/>
            <person name="Lovley D."/>
            <person name="Kyrpides N."/>
            <person name="Ivanova N."/>
        </authorList>
    </citation>
    <scope>NUCLEOTIDE SEQUENCE [LARGE SCALE GENOMIC DNA]</scope>
    <source>
        <strain evidence="3">DSM 10642 / AEDII12DO</strain>
    </source>
</reference>
<name>D3S0F8_FERPA</name>
<gene>
    <name evidence="2" type="ordered locus">Ferp_2090</name>
</gene>
<dbReference type="SUPFAM" id="SSF51182">
    <property type="entry name" value="RmlC-like cupins"/>
    <property type="match status" value="1"/>
</dbReference>
<organism evidence="2 3">
    <name type="scientific">Ferroglobus placidus (strain DSM 10642 / AEDII12DO)</name>
    <dbReference type="NCBI Taxonomy" id="589924"/>
    <lineage>
        <taxon>Archaea</taxon>
        <taxon>Methanobacteriati</taxon>
        <taxon>Methanobacteriota</taxon>
        <taxon>Archaeoglobi</taxon>
        <taxon>Archaeoglobales</taxon>
        <taxon>Archaeoglobaceae</taxon>
        <taxon>Ferroglobus</taxon>
    </lineage>
</organism>
<dbReference type="Pfam" id="PF07883">
    <property type="entry name" value="Cupin_2"/>
    <property type="match status" value="1"/>
</dbReference>
<dbReference type="InterPro" id="IPR013096">
    <property type="entry name" value="Cupin_2"/>
</dbReference>
<dbReference type="eggNOG" id="arCOG02994">
    <property type="taxonomic scope" value="Archaea"/>
</dbReference>
<dbReference type="RefSeq" id="WP_012966560.1">
    <property type="nucleotide sequence ID" value="NC_013849.1"/>
</dbReference>
<proteinExistence type="predicted"/>
<dbReference type="KEGG" id="fpl:Ferp_2090"/>
<dbReference type="HOGENOM" id="CLU_170082_0_0_2"/>
<dbReference type="AlphaFoldDB" id="D3S0F8"/>
<dbReference type="Proteomes" id="UP000002613">
    <property type="component" value="Chromosome"/>
</dbReference>
<protein>
    <submittedName>
        <fullName evidence="2">Cupin 2 conserved barrel domain protein</fullName>
    </submittedName>
</protein>
<dbReference type="STRING" id="589924.Ferp_2090"/>
<dbReference type="InterPro" id="IPR014710">
    <property type="entry name" value="RmlC-like_jellyroll"/>
</dbReference>
<dbReference type="PaxDb" id="589924-Ferp_2090"/>